<dbReference type="RefSeq" id="WP_184837153.1">
    <property type="nucleotide sequence ID" value="NZ_JACHMN010000002.1"/>
</dbReference>
<comment type="caution">
    <text evidence="2">The sequence shown here is derived from an EMBL/GenBank/DDBJ whole genome shotgun (WGS) entry which is preliminary data.</text>
</comment>
<gene>
    <name evidence="2" type="ORF">F4553_003433</name>
</gene>
<reference evidence="2 3" key="1">
    <citation type="submission" date="2020-08" db="EMBL/GenBank/DDBJ databases">
        <title>Sequencing the genomes of 1000 actinobacteria strains.</title>
        <authorList>
            <person name="Klenk H.-P."/>
        </authorList>
    </citation>
    <scope>NUCLEOTIDE SEQUENCE [LARGE SCALE GENOMIC DNA]</scope>
    <source>
        <strain evidence="2 3">DSM 45362</strain>
    </source>
</reference>
<evidence type="ECO:0000313" key="3">
    <source>
        <dbReference type="Proteomes" id="UP000587527"/>
    </source>
</evidence>
<evidence type="ECO:0000313" key="2">
    <source>
        <dbReference type="EMBL" id="MBB5870054.1"/>
    </source>
</evidence>
<feature type="chain" id="PRO_5032997968" description="PknH-like extracellular domain-containing protein" evidence="1">
    <location>
        <begin position="29"/>
        <end position="261"/>
    </location>
</feature>
<dbReference type="EMBL" id="JACHMN010000002">
    <property type="protein sequence ID" value="MBB5870054.1"/>
    <property type="molecule type" value="Genomic_DNA"/>
</dbReference>
<sequence>MRKQRKLAGWGIALVAMAAVISAGTVYAAGDTFTTEAVVKSALNSQEMRSVLVNLADQPETRFVRGPLTLKEAAANNAFGAPANMVFKPKSCATYLEEVVGELGDLDGWLQYGSRVSPNRLDNFIQVVVHIPTGADEALLNKIRERVNTCKTGVLTLDGRVSGDITYTERKGLELQGAKTLAFNGRTTFDVEPGSWQYDLVRRFEMPPDAQLLVDNQIECVSQANYVAQGQTLILVQEADLSLANKLTEQMHSRVSAALRS</sequence>
<protein>
    <recommendedName>
        <fullName evidence="4">PknH-like extracellular domain-containing protein</fullName>
    </recommendedName>
</protein>
<evidence type="ECO:0008006" key="4">
    <source>
        <dbReference type="Google" id="ProtNLM"/>
    </source>
</evidence>
<keyword evidence="3" id="KW-1185">Reference proteome</keyword>
<name>A0A841BP57_9ACTN</name>
<accession>A0A841BP57</accession>
<evidence type="ECO:0000256" key="1">
    <source>
        <dbReference type="SAM" id="SignalP"/>
    </source>
</evidence>
<organism evidence="2 3">
    <name type="scientific">Allocatelliglobosispora scoriae</name>
    <dbReference type="NCBI Taxonomy" id="643052"/>
    <lineage>
        <taxon>Bacteria</taxon>
        <taxon>Bacillati</taxon>
        <taxon>Actinomycetota</taxon>
        <taxon>Actinomycetes</taxon>
        <taxon>Micromonosporales</taxon>
        <taxon>Micromonosporaceae</taxon>
        <taxon>Allocatelliglobosispora</taxon>
    </lineage>
</organism>
<feature type="signal peptide" evidence="1">
    <location>
        <begin position="1"/>
        <end position="28"/>
    </location>
</feature>
<proteinExistence type="predicted"/>
<keyword evidence="1" id="KW-0732">Signal</keyword>
<dbReference type="AlphaFoldDB" id="A0A841BP57"/>
<dbReference type="Proteomes" id="UP000587527">
    <property type="component" value="Unassembled WGS sequence"/>
</dbReference>